<keyword evidence="2 3" id="KW-0040">ANK repeat</keyword>
<dbReference type="Proteomes" id="UP001224775">
    <property type="component" value="Unassembled WGS sequence"/>
</dbReference>
<dbReference type="PROSITE" id="PS50088">
    <property type="entry name" value="ANK_REPEAT"/>
    <property type="match status" value="2"/>
</dbReference>
<evidence type="ECO:0000256" key="2">
    <source>
        <dbReference type="ARBA" id="ARBA00023043"/>
    </source>
</evidence>
<name>A0AAD8YBH5_9STRA</name>
<sequence length="701" mass="77752">MPLYNIISSSLHVMLAEEFIYMGEPNPVVPPGATRVIVDKSVNIIPAEAFYWNRSIVELICHVGVKTVERWAFIRCRSLRRVIMPGVEVVETRAFFFCTALMDVECDKLERIEEGAFGYCSFLSSINLPSAKIVEGMAFSDCEALTKVNFGKELESIGEMAFFDCHFLEQITIPLKDGMFSDDNIFQRCEELKRVDLVGGEIQQVIIAIATFLMEKWRKDMNEAIDSINQILPDTPAGDNDDEGEKAFAIREWITKVLRNATDYLGQTPLHFACCNKNMTVNIIQLLIDAAPNSVSHADNDGLVPLHIACGTTNVTPNIVQLLVDAAPASVRRVDSDGMMPLHRLCKNETIDEASALEILELLKEKCPEAVRHATNINGELPIHLVGGWKSPEFCSNLIEAYPGSERMTDGNGLLPLQYACAHNTRATVEYLYKLYPDAINHTTGGGYPIHSAIFGVIKKTESFSDNADIVKFLLDCDPNANVKLQKAQGRKSLLHYACHLSYNDSNIHAALEVLQAIYDAHPEAIEDNTITSTIESYHQQVRTFINGQLVYSRQAKDHHVMSTPDGNGRLPLHKALQNNVRLGSIKLLVKGNPHALRTHDNSGTLPLHVASQHHNSSNVVQYLIGLDTTTLDALDKEGDTALHIACRSAKYDTIALLLETYDAVSVSKRNAYGKLPIDLLWEIPEVDDSSSTLSCATGQY</sequence>
<keyword evidence="5" id="KW-1185">Reference proteome</keyword>
<dbReference type="PANTHER" id="PTHR24198">
    <property type="entry name" value="ANKYRIN REPEAT AND PROTEIN KINASE DOMAIN-CONTAINING PROTEIN"/>
    <property type="match status" value="1"/>
</dbReference>
<comment type="caution">
    <text evidence="4">The sequence shown here is derived from an EMBL/GenBank/DDBJ whole genome shotgun (WGS) entry which is preliminary data.</text>
</comment>
<evidence type="ECO:0000256" key="1">
    <source>
        <dbReference type="ARBA" id="ARBA00022737"/>
    </source>
</evidence>
<feature type="repeat" description="ANK" evidence="3">
    <location>
        <begin position="638"/>
        <end position="670"/>
    </location>
</feature>
<dbReference type="SMART" id="SM00248">
    <property type="entry name" value="ANK"/>
    <property type="match status" value="9"/>
</dbReference>
<dbReference type="Gene3D" id="1.25.40.20">
    <property type="entry name" value="Ankyrin repeat-containing domain"/>
    <property type="match status" value="3"/>
</dbReference>
<dbReference type="Gene3D" id="3.80.10.10">
    <property type="entry name" value="Ribonuclease Inhibitor"/>
    <property type="match status" value="1"/>
</dbReference>
<dbReference type="PROSITE" id="PS50297">
    <property type="entry name" value="ANK_REP_REGION"/>
    <property type="match status" value="1"/>
</dbReference>
<dbReference type="InterPro" id="IPR032675">
    <property type="entry name" value="LRR_dom_sf"/>
</dbReference>
<evidence type="ECO:0000256" key="3">
    <source>
        <dbReference type="PROSITE-ProRule" id="PRU00023"/>
    </source>
</evidence>
<protein>
    <submittedName>
        <fullName evidence="4">Ankyrin repeat domain-containing protein</fullName>
    </submittedName>
</protein>
<dbReference type="Pfam" id="PF12796">
    <property type="entry name" value="Ank_2"/>
    <property type="match status" value="2"/>
</dbReference>
<dbReference type="InterPro" id="IPR026906">
    <property type="entry name" value="LRR_5"/>
</dbReference>
<proteinExistence type="predicted"/>
<organism evidence="4 5">
    <name type="scientific">Skeletonema marinoi</name>
    <dbReference type="NCBI Taxonomy" id="267567"/>
    <lineage>
        <taxon>Eukaryota</taxon>
        <taxon>Sar</taxon>
        <taxon>Stramenopiles</taxon>
        <taxon>Ochrophyta</taxon>
        <taxon>Bacillariophyta</taxon>
        <taxon>Coscinodiscophyceae</taxon>
        <taxon>Thalassiosirophycidae</taxon>
        <taxon>Thalassiosirales</taxon>
        <taxon>Skeletonemataceae</taxon>
        <taxon>Skeletonema</taxon>
        <taxon>Skeletonema marinoi-dohrnii complex</taxon>
    </lineage>
</organism>
<evidence type="ECO:0000313" key="5">
    <source>
        <dbReference type="Proteomes" id="UP001224775"/>
    </source>
</evidence>
<dbReference type="InterPro" id="IPR002110">
    <property type="entry name" value="Ankyrin_rpt"/>
</dbReference>
<dbReference type="SUPFAM" id="SSF52058">
    <property type="entry name" value="L domain-like"/>
    <property type="match status" value="1"/>
</dbReference>
<dbReference type="InterPro" id="IPR036770">
    <property type="entry name" value="Ankyrin_rpt-contain_sf"/>
</dbReference>
<gene>
    <name evidence="4" type="ORF">QTG54_006684</name>
</gene>
<dbReference type="SUPFAM" id="SSF48403">
    <property type="entry name" value="Ankyrin repeat"/>
    <property type="match status" value="2"/>
</dbReference>
<dbReference type="PANTHER" id="PTHR24198:SF165">
    <property type="entry name" value="ANKYRIN REPEAT-CONTAINING PROTEIN-RELATED"/>
    <property type="match status" value="1"/>
</dbReference>
<reference evidence="4" key="1">
    <citation type="submission" date="2023-06" db="EMBL/GenBank/DDBJ databases">
        <title>Survivors Of The Sea: Transcriptome response of Skeletonema marinoi to long-term dormancy.</title>
        <authorList>
            <person name="Pinder M.I.M."/>
            <person name="Kourtchenko O."/>
            <person name="Robertson E.K."/>
            <person name="Larsson T."/>
            <person name="Maumus F."/>
            <person name="Osuna-Cruz C.M."/>
            <person name="Vancaester E."/>
            <person name="Stenow R."/>
            <person name="Vandepoele K."/>
            <person name="Ploug H."/>
            <person name="Bruchert V."/>
            <person name="Godhe A."/>
            <person name="Topel M."/>
        </authorList>
    </citation>
    <scope>NUCLEOTIDE SEQUENCE</scope>
    <source>
        <strain evidence="4">R05AC</strain>
    </source>
</reference>
<dbReference type="Pfam" id="PF13306">
    <property type="entry name" value="LRR_5"/>
    <property type="match status" value="1"/>
</dbReference>
<dbReference type="EMBL" id="JATAAI010000010">
    <property type="protein sequence ID" value="KAK1743087.1"/>
    <property type="molecule type" value="Genomic_DNA"/>
</dbReference>
<feature type="repeat" description="ANK" evidence="3">
    <location>
        <begin position="265"/>
        <end position="293"/>
    </location>
</feature>
<keyword evidence="1" id="KW-0677">Repeat</keyword>
<accession>A0AAD8YBH5</accession>
<evidence type="ECO:0000313" key="4">
    <source>
        <dbReference type="EMBL" id="KAK1743087.1"/>
    </source>
</evidence>
<dbReference type="AlphaFoldDB" id="A0AAD8YBH5"/>